<sequence>MKPLHTVRVYALRCPVRGWVFYAPPEAFPAEDSSPPEGLTQRLVRRAYRLREEAAHLLHTPPNRFWRGIRRIWLWLEQWTHPAEGLLRALAHASTVEIIHDGELDDDTVRAYWMSWLDTRLAVHQRGVWINIALLPLTLLLGLLPGPNIFIAWNAIRLYVHWQARRGGRRARDTAHTTVQRDPRLHLPSQGSPGTCQKRIAELGQQLHLPELSDFYARWPVCSAPSR</sequence>
<dbReference type="Proteomes" id="UP000677668">
    <property type="component" value="Chromosome 1"/>
</dbReference>
<keyword evidence="4" id="KW-1185">Reference proteome</keyword>
<feature type="region of interest" description="Disordered" evidence="1">
    <location>
        <begin position="171"/>
        <end position="194"/>
    </location>
</feature>
<gene>
    <name evidence="3" type="ORF">J8C05_03255</name>
</gene>
<dbReference type="Pfam" id="PF10173">
    <property type="entry name" value="Mit_KHE1"/>
    <property type="match status" value="1"/>
</dbReference>
<dbReference type="RefSeq" id="WP_211422768.1">
    <property type="nucleotide sequence ID" value="NZ_CP072642.1"/>
</dbReference>
<accession>A0ABX8B0I6</accession>
<reference evidence="3 4" key="1">
    <citation type="submission" date="2021-03" db="EMBL/GenBank/DDBJ databases">
        <title>Genomic and phenotypic characterization of Chloracidobacterium isolates provides evidence for multiple species.</title>
        <authorList>
            <person name="Saini M.K."/>
            <person name="Costas A.M.G."/>
            <person name="Tank M."/>
            <person name="Bryant D.A."/>
        </authorList>
    </citation>
    <scope>NUCLEOTIDE SEQUENCE [LARGE SCALE GENOMIC DNA]</scope>
    <source>
        <strain evidence="3 4">N</strain>
    </source>
</reference>
<name>A0ABX8B0I6_9BACT</name>
<organism evidence="3 4">
    <name type="scientific">Chloracidobacterium sp. N</name>
    <dbReference type="NCBI Taxonomy" id="2821540"/>
    <lineage>
        <taxon>Bacteria</taxon>
        <taxon>Pseudomonadati</taxon>
        <taxon>Acidobacteriota</taxon>
        <taxon>Terriglobia</taxon>
        <taxon>Terriglobales</taxon>
        <taxon>Acidobacteriaceae</taxon>
        <taxon>Chloracidobacterium</taxon>
        <taxon>Chloracidobacterium aggregatum</taxon>
    </lineage>
</organism>
<keyword evidence="2" id="KW-0812">Transmembrane</keyword>
<feature type="transmembrane region" description="Helical" evidence="2">
    <location>
        <begin position="128"/>
        <end position="156"/>
    </location>
</feature>
<evidence type="ECO:0000313" key="4">
    <source>
        <dbReference type="Proteomes" id="UP000677668"/>
    </source>
</evidence>
<proteinExistence type="predicted"/>
<feature type="compositionally biased region" description="Basic and acidic residues" evidence="1">
    <location>
        <begin position="171"/>
        <end position="185"/>
    </location>
</feature>
<keyword evidence="2" id="KW-1133">Transmembrane helix</keyword>
<evidence type="ECO:0000256" key="2">
    <source>
        <dbReference type="SAM" id="Phobius"/>
    </source>
</evidence>
<dbReference type="PANTHER" id="PTHR28062:SF1">
    <property type="entry name" value="TRANSMEMBRANE PROTEIN"/>
    <property type="match status" value="1"/>
</dbReference>
<evidence type="ECO:0000313" key="3">
    <source>
        <dbReference type="EMBL" id="QUV94478.1"/>
    </source>
</evidence>
<dbReference type="EMBL" id="CP072642">
    <property type="protein sequence ID" value="QUV94478.1"/>
    <property type="molecule type" value="Genomic_DNA"/>
</dbReference>
<evidence type="ECO:0000256" key="1">
    <source>
        <dbReference type="SAM" id="MobiDB-lite"/>
    </source>
</evidence>
<dbReference type="PANTHER" id="PTHR28062">
    <property type="entry name" value="K+-H+ EXCHANGE-LIKE PROTEIN"/>
    <property type="match status" value="1"/>
</dbReference>
<protein>
    <submittedName>
        <fullName evidence="3">Uncharacterized protein</fullName>
    </submittedName>
</protein>
<keyword evidence="2" id="KW-0472">Membrane</keyword>
<dbReference type="InterPro" id="IPR018786">
    <property type="entry name" value="Mit_KHE1"/>
</dbReference>